<name>C0QGJ9_DESAH</name>
<organism evidence="2 3">
    <name type="scientific">Desulforapulum autotrophicum (strain ATCC 43914 / DSM 3382 / VKM B-1955 / HRM2)</name>
    <name type="common">Desulfobacterium autotrophicum</name>
    <dbReference type="NCBI Taxonomy" id="177437"/>
    <lineage>
        <taxon>Bacteria</taxon>
        <taxon>Pseudomonadati</taxon>
        <taxon>Thermodesulfobacteriota</taxon>
        <taxon>Desulfobacteria</taxon>
        <taxon>Desulfobacterales</taxon>
        <taxon>Desulfobacteraceae</taxon>
        <taxon>Desulforapulum</taxon>
    </lineage>
</organism>
<reference evidence="2 3" key="1">
    <citation type="journal article" date="2009" name="Environ. Microbiol.">
        <title>Genome sequence of Desulfobacterium autotrophicum HRM2, a marine sulfate reducer oxidizing organic carbon completely to carbon dioxide.</title>
        <authorList>
            <person name="Strittmatter A.W."/>
            <person name="Liesegang H."/>
            <person name="Rabus R."/>
            <person name="Decker I."/>
            <person name="Amann J."/>
            <person name="Andres S."/>
            <person name="Henne A."/>
            <person name="Fricke W.F."/>
            <person name="Martinez-Arias R."/>
            <person name="Bartels D."/>
            <person name="Goesmann A."/>
            <person name="Krause L."/>
            <person name="Puehler A."/>
            <person name="Klenk H.P."/>
            <person name="Richter M."/>
            <person name="Schuler M."/>
            <person name="Gloeckner F.O."/>
            <person name="Meyerdierks A."/>
            <person name="Gottschalk G."/>
            <person name="Amann R."/>
        </authorList>
    </citation>
    <scope>NUCLEOTIDE SEQUENCE [LARGE SCALE GENOMIC DNA]</scope>
    <source>
        <strain evidence="3">ATCC 43914 / DSM 3382 / HRM2</strain>
    </source>
</reference>
<gene>
    <name evidence="2" type="ordered locus">HRM2_03540</name>
</gene>
<dbReference type="STRING" id="177437.HRM2_03540"/>
<evidence type="ECO:0000313" key="2">
    <source>
        <dbReference type="EMBL" id="ACN13474.1"/>
    </source>
</evidence>
<dbReference type="Proteomes" id="UP000000442">
    <property type="component" value="Chromosome"/>
</dbReference>
<accession>C0QGJ9</accession>
<dbReference type="EMBL" id="CP001087">
    <property type="protein sequence ID" value="ACN13474.1"/>
    <property type="molecule type" value="Genomic_DNA"/>
</dbReference>
<protein>
    <submittedName>
        <fullName evidence="2">ABC-type transporter, substrate-binding protein</fullName>
    </submittedName>
</protein>
<evidence type="ECO:0000256" key="1">
    <source>
        <dbReference type="SAM" id="Phobius"/>
    </source>
</evidence>
<dbReference type="AlphaFoldDB" id="C0QGJ9"/>
<keyword evidence="3" id="KW-1185">Reference proteome</keyword>
<feature type="transmembrane region" description="Helical" evidence="1">
    <location>
        <begin position="76"/>
        <end position="97"/>
    </location>
</feature>
<sequence>MTSLASLFDSDIIFFTPFIYVFFYLFMEKNFNQHPVVKNLLKIFTVFFGIFMIIYTCTTPPDFMVLMPSRGGWSKSYLSASIFLIIVGAATMALPLYSKYIKFSNRNE</sequence>
<feature type="transmembrane region" description="Helical" evidence="1">
    <location>
        <begin position="39"/>
        <end position="56"/>
    </location>
</feature>
<feature type="transmembrane region" description="Helical" evidence="1">
    <location>
        <begin position="12"/>
        <end position="27"/>
    </location>
</feature>
<dbReference type="HOGENOM" id="CLU_2192736_0_0_7"/>
<keyword evidence="1" id="KW-0472">Membrane</keyword>
<proteinExistence type="predicted"/>
<dbReference type="KEGG" id="dat:HRM2_03540"/>
<keyword evidence="1" id="KW-0812">Transmembrane</keyword>
<keyword evidence="1" id="KW-1133">Transmembrane helix</keyword>
<evidence type="ECO:0000313" key="3">
    <source>
        <dbReference type="Proteomes" id="UP000000442"/>
    </source>
</evidence>